<accession>A0A7S2J8U2</accession>
<dbReference type="InterPro" id="IPR043198">
    <property type="entry name" value="Cyclin/Ssn8"/>
</dbReference>
<feature type="region of interest" description="Disordered" evidence="2">
    <location>
        <begin position="250"/>
        <end position="361"/>
    </location>
</feature>
<feature type="compositionally biased region" description="Basic and acidic residues" evidence="2">
    <location>
        <begin position="292"/>
        <end position="329"/>
    </location>
</feature>
<evidence type="ECO:0000256" key="2">
    <source>
        <dbReference type="SAM" id="MobiDB-lite"/>
    </source>
</evidence>
<dbReference type="SMART" id="SM00385">
    <property type="entry name" value="CYCLIN"/>
    <property type="match status" value="2"/>
</dbReference>
<dbReference type="InterPro" id="IPR013763">
    <property type="entry name" value="Cyclin-like_dom"/>
</dbReference>
<dbReference type="GO" id="GO:0006357">
    <property type="term" value="P:regulation of transcription by RNA polymerase II"/>
    <property type="evidence" value="ECO:0007669"/>
    <property type="project" value="InterPro"/>
</dbReference>
<organism evidence="4">
    <name type="scientific">Haptolina brevifila</name>
    <dbReference type="NCBI Taxonomy" id="156173"/>
    <lineage>
        <taxon>Eukaryota</taxon>
        <taxon>Haptista</taxon>
        <taxon>Haptophyta</taxon>
        <taxon>Prymnesiophyceae</taxon>
        <taxon>Prymnesiales</taxon>
        <taxon>Prymnesiaceae</taxon>
        <taxon>Haptolina</taxon>
    </lineage>
</organism>
<gene>
    <name evidence="4" type="ORF">CBRE1094_LOCUS41523</name>
</gene>
<protein>
    <recommendedName>
        <fullName evidence="3">Cyclin-like domain-containing protein</fullName>
    </recommendedName>
</protein>
<sequence length="361" mass="39537">MRLPARVGTEAATAAAEHRNCHRLLSPLLRARVIRDLRTLPGRLHARPPSPRASRLERVRMCPFSVSASQRLRRVPHPSQVATTCLFLASKVEETPKKLRDVIIETYKVQHSTVQPPENDQEFFRLKEQVLICERELLRVLGFDLQVEHAYRPLLAYVKSISGPRDLAQIAWNFINDSLRTTICLQYAPRCVAAAAAQMASEYLESKQRPFPLPAHPKGSNGEWYGAFQVRESTVRTIVEAIKQMYDDNRGAGGSLPLQNGASEQARPPAAAADSRAAGSSPSGRDAGGGRAKADGSHRPAEGVKREVGSSTREAARGTPRDGGIKRDVTSGGQEAAVKEDGEIDDSSSVPPTKRSKEAER</sequence>
<dbReference type="SUPFAM" id="SSF47954">
    <property type="entry name" value="Cyclin-like"/>
    <property type="match status" value="2"/>
</dbReference>
<dbReference type="InterPro" id="IPR006671">
    <property type="entry name" value="Cyclin_N"/>
</dbReference>
<keyword evidence="1" id="KW-0195">Cyclin</keyword>
<proteinExistence type="inferred from homology"/>
<feature type="domain" description="Cyclin-like" evidence="3">
    <location>
        <begin position="152"/>
        <end position="247"/>
    </location>
</feature>
<name>A0A7S2J8U2_9EUKA</name>
<dbReference type="InterPro" id="IPR036915">
    <property type="entry name" value="Cyclin-like_sf"/>
</dbReference>
<dbReference type="GO" id="GO:0016538">
    <property type="term" value="F:cyclin-dependent protein serine/threonine kinase regulator activity"/>
    <property type="evidence" value="ECO:0007669"/>
    <property type="project" value="InterPro"/>
</dbReference>
<evidence type="ECO:0000256" key="1">
    <source>
        <dbReference type="RuleBase" id="RU000383"/>
    </source>
</evidence>
<dbReference type="EMBL" id="HBGU01076171">
    <property type="protein sequence ID" value="CAD9541023.1"/>
    <property type="molecule type" value="Transcribed_RNA"/>
</dbReference>
<comment type="similarity">
    <text evidence="1">Belongs to the cyclin family.</text>
</comment>
<dbReference type="Pfam" id="PF00134">
    <property type="entry name" value="Cyclin_N"/>
    <property type="match status" value="1"/>
</dbReference>
<dbReference type="Gene3D" id="1.10.472.10">
    <property type="entry name" value="Cyclin-like"/>
    <property type="match status" value="2"/>
</dbReference>
<evidence type="ECO:0000313" key="4">
    <source>
        <dbReference type="EMBL" id="CAD9541023.1"/>
    </source>
</evidence>
<feature type="domain" description="Cyclin-like" evidence="3">
    <location>
        <begin position="35"/>
        <end position="139"/>
    </location>
</feature>
<dbReference type="PANTHER" id="PTHR10026">
    <property type="entry name" value="CYCLIN"/>
    <property type="match status" value="1"/>
</dbReference>
<evidence type="ECO:0000259" key="3">
    <source>
        <dbReference type="SMART" id="SM00385"/>
    </source>
</evidence>
<reference evidence="4" key="1">
    <citation type="submission" date="2021-01" db="EMBL/GenBank/DDBJ databases">
        <authorList>
            <person name="Corre E."/>
            <person name="Pelletier E."/>
            <person name="Niang G."/>
            <person name="Scheremetjew M."/>
            <person name="Finn R."/>
            <person name="Kale V."/>
            <person name="Holt S."/>
            <person name="Cochrane G."/>
            <person name="Meng A."/>
            <person name="Brown T."/>
            <person name="Cohen L."/>
        </authorList>
    </citation>
    <scope>NUCLEOTIDE SEQUENCE</scope>
    <source>
        <strain evidence="4">UTEX LB 985</strain>
    </source>
</reference>
<feature type="compositionally biased region" description="Low complexity" evidence="2">
    <location>
        <begin position="266"/>
        <end position="285"/>
    </location>
</feature>
<dbReference type="AlphaFoldDB" id="A0A7S2J8U2"/>
<dbReference type="CDD" id="cd20546">
    <property type="entry name" value="CYCLIN_SpCG1C_ScCTK2-like_rpt2"/>
    <property type="match status" value="1"/>
</dbReference>